<sequence>MEREARHGAVTKPESRAQLHLADWQAAGLEAGKFFPGTESGLRDPYAPDDVVNARPPEDGRIASAGKDFAAKLDEPDSQQGWQKHPVRSGEALDITWAYHAPHKTRRWNYFLTKDGWDPSKPLSRAQFDPAPIATYQNSGQPYWSADDLLPEDPTVHSVTLPEDRRGYHVLLSVWEVADTAHAFYQVIDLDIE</sequence>
<dbReference type="InterPro" id="IPR014756">
    <property type="entry name" value="Ig_E-set"/>
</dbReference>
<name>A0ABV9V678_STRAZ</name>
<keyword evidence="4" id="KW-0560">Oxidoreductase</keyword>
<feature type="domain" description="Chitin-binding type-4" evidence="3">
    <location>
        <begin position="7"/>
        <end position="190"/>
    </location>
</feature>
<keyword evidence="1" id="KW-0732">Signal</keyword>
<feature type="region of interest" description="Disordered" evidence="2">
    <location>
        <begin position="33"/>
        <end position="62"/>
    </location>
</feature>
<evidence type="ECO:0000256" key="1">
    <source>
        <dbReference type="ARBA" id="ARBA00022729"/>
    </source>
</evidence>
<dbReference type="InterPro" id="IPR004302">
    <property type="entry name" value="Cellulose/chitin-bd_N"/>
</dbReference>
<organism evidence="4 5">
    <name type="scientific">Streptomyces atroolivaceus</name>
    <dbReference type="NCBI Taxonomy" id="66869"/>
    <lineage>
        <taxon>Bacteria</taxon>
        <taxon>Bacillati</taxon>
        <taxon>Actinomycetota</taxon>
        <taxon>Actinomycetes</taxon>
        <taxon>Kitasatosporales</taxon>
        <taxon>Streptomycetaceae</taxon>
        <taxon>Streptomyces</taxon>
    </lineage>
</organism>
<keyword evidence="4" id="KW-0503">Monooxygenase</keyword>
<evidence type="ECO:0000313" key="5">
    <source>
        <dbReference type="Proteomes" id="UP001595908"/>
    </source>
</evidence>
<dbReference type="Proteomes" id="UP001595908">
    <property type="component" value="Unassembled WGS sequence"/>
</dbReference>
<keyword evidence="5" id="KW-1185">Reference proteome</keyword>
<accession>A0ABV9V678</accession>
<dbReference type="InterPro" id="IPR051024">
    <property type="entry name" value="GlcNAc_Chitin_IntDeg"/>
</dbReference>
<proteinExistence type="predicted"/>
<dbReference type="RefSeq" id="WP_033305762.1">
    <property type="nucleotide sequence ID" value="NZ_JBFBDJ010000008.1"/>
</dbReference>
<comment type="caution">
    <text evidence="4">The sequence shown here is derived from an EMBL/GenBank/DDBJ whole genome shotgun (WGS) entry which is preliminary data.</text>
</comment>
<dbReference type="GO" id="GO:0004497">
    <property type="term" value="F:monooxygenase activity"/>
    <property type="evidence" value="ECO:0007669"/>
    <property type="project" value="UniProtKB-KW"/>
</dbReference>
<gene>
    <name evidence="4" type="ORF">ACFPL4_07195</name>
</gene>
<reference evidence="5" key="1">
    <citation type="journal article" date="2019" name="Int. J. Syst. Evol. Microbiol.">
        <title>The Global Catalogue of Microorganisms (GCM) 10K type strain sequencing project: providing services to taxonomists for standard genome sequencing and annotation.</title>
        <authorList>
            <consortium name="The Broad Institute Genomics Platform"/>
            <consortium name="The Broad Institute Genome Sequencing Center for Infectious Disease"/>
            <person name="Wu L."/>
            <person name="Ma J."/>
        </authorList>
    </citation>
    <scope>NUCLEOTIDE SEQUENCE [LARGE SCALE GENOMIC DNA]</scope>
    <source>
        <strain evidence="5">ICMP 257</strain>
    </source>
</reference>
<dbReference type="GeneID" id="31237564"/>
<evidence type="ECO:0000313" key="4">
    <source>
        <dbReference type="EMBL" id="MFC4978151.1"/>
    </source>
</evidence>
<dbReference type="Gene3D" id="2.70.50.50">
    <property type="entry name" value="chitin-binding protein cbp21"/>
    <property type="match status" value="1"/>
</dbReference>
<dbReference type="Pfam" id="PF03067">
    <property type="entry name" value="LPMO_10"/>
    <property type="match status" value="1"/>
</dbReference>
<evidence type="ECO:0000256" key="2">
    <source>
        <dbReference type="SAM" id="MobiDB-lite"/>
    </source>
</evidence>
<dbReference type="PANTHER" id="PTHR34823:SF1">
    <property type="entry name" value="CHITIN-BINDING TYPE-4 DOMAIN-CONTAINING PROTEIN"/>
    <property type="match status" value="1"/>
</dbReference>
<dbReference type="PANTHER" id="PTHR34823">
    <property type="entry name" value="GLCNAC-BINDING PROTEIN A"/>
    <property type="match status" value="1"/>
</dbReference>
<protein>
    <submittedName>
        <fullName evidence="4">Lytic polysaccharide monooxygenase auxiliary activity family 9 protein</fullName>
    </submittedName>
</protein>
<dbReference type="CDD" id="cd21177">
    <property type="entry name" value="LPMO_AA10"/>
    <property type="match status" value="1"/>
</dbReference>
<dbReference type="EMBL" id="JBHSJE010000002">
    <property type="protein sequence ID" value="MFC4978151.1"/>
    <property type="molecule type" value="Genomic_DNA"/>
</dbReference>
<dbReference type="SUPFAM" id="SSF81296">
    <property type="entry name" value="E set domains"/>
    <property type="match status" value="1"/>
</dbReference>
<evidence type="ECO:0000259" key="3">
    <source>
        <dbReference type="Pfam" id="PF03067"/>
    </source>
</evidence>